<gene>
    <name evidence="1" type="ORF">G9F29_004915</name>
</gene>
<comment type="caution">
    <text evidence="1">The sequence shown here is derived from an EMBL/GenBank/DDBJ whole genome shotgun (WGS) entry which is preliminary data.</text>
</comment>
<name>A0A747Y2P3_SALER</name>
<proteinExistence type="predicted"/>
<accession>A0A747Y2P3</accession>
<reference evidence="1" key="1">
    <citation type="journal article" date="2018" name="Genome Biol.">
        <title>SKESA: strategic k-mer extension for scrupulous assemblies.</title>
        <authorList>
            <person name="Souvorov A."/>
            <person name="Agarwala R."/>
            <person name="Lipman D.J."/>
        </authorList>
    </citation>
    <scope>NUCLEOTIDE SEQUENCE</scope>
    <source>
        <strain evidence="1">MA.CK_93/00015421</strain>
    </source>
</reference>
<sequence>MFNINNCWNFSWNQCHFEVARPVGDGVTDNDRFYYISTAMNLGSSYRLSFSACTFIPVDAAYLATKLSLERKDVPYFMIGTGSYISFNDCIWLAPEGSVDVGYFTGSHIHFGKCQMISVTPSKQSLYIQRGTISDTTFAIKVDDDDSRMFGVTVNEGSVSGCSFAFLGNDNGIKRTSGFIITGSAICSGNEYQESDSIHKYLDNAATVYGFDGAFPKYLDINVSGDIDLTDYHPATQIRVMADNVTIGHIYGAPYGRDVIVTTNNTGTTIAYSSDNLLTSGAVDYWLGRYRTTLFKCLSVGISVLQQIG</sequence>
<reference evidence="1" key="2">
    <citation type="submission" date="2020-02" db="EMBL/GenBank/DDBJ databases">
        <authorList>
            <consortium name="NCBI Pathogen Detection Project"/>
        </authorList>
    </citation>
    <scope>NUCLEOTIDE SEQUENCE</scope>
    <source>
        <strain evidence="1">MA.CK_93/00015421</strain>
    </source>
</reference>
<protein>
    <submittedName>
        <fullName evidence="1">Uncharacterized protein</fullName>
    </submittedName>
</protein>
<evidence type="ECO:0000313" key="1">
    <source>
        <dbReference type="EMBL" id="HAF4743051.1"/>
    </source>
</evidence>
<organism evidence="1">
    <name type="scientific">Salmonella enterica</name>
    <name type="common">Salmonella choleraesuis</name>
    <dbReference type="NCBI Taxonomy" id="28901"/>
    <lineage>
        <taxon>Bacteria</taxon>
        <taxon>Pseudomonadati</taxon>
        <taxon>Pseudomonadota</taxon>
        <taxon>Gammaproteobacteria</taxon>
        <taxon>Enterobacterales</taxon>
        <taxon>Enterobacteriaceae</taxon>
        <taxon>Salmonella</taxon>
    </lineage>
</organism>
<dbReference type="AlphaFoldDB" id="A0A747Y2P3"/>
<dbReference type="EMBL" id="DAAVHI010000039">
    <property type="protein sequence ID" value="HAF4743051.1"/>
    <property type="molecule type" value="Genomic_DNA"/>
</dbReference>